<dbReference type="OrthoDB" id="1223654at2"/>
<name>A0A4R0NRE0_9SPHI</name>
<accession>A0A4R0NRE0</accession>
<keyword evidence="1" id="KW-0378">Hydrolase</keyword>
<dbReference type="RefSeq" id="WP_131594014.1">
    <property type="nucleotide sequence ID" value="NZ_SJSL01000001.1"/>
</dbReference>
<dbReference type="InterPro" id="IPR008969">
    <property type="entry name" value="CarboxyPept-like_regulatory"/>
</dbReference>
<keyword evidence="2" id="KW-1185">Reference proteome</keyword>
<sequence>MKKIALIISLIVSFLSSEGQIFYSIRGVVKESSGETLPSATIFLDGSEKKTSTNDKGEFRLGGLSPGTYQLTVHFIGYKTWKQNVQIRDKSAVVDVKMETSEKTLKEVVITNTATASKYLQMFRQNFLGDTENGRSCMILNPKILKFSEQGPSVTAKTKDFLEIENRNLGYRIKYLIRDFRINRYSQIASYTGECIFEGMKGSEEQMQEWENNRKLAYYGSLMHYMRSLYSGSTDEEGFYAYFVKDAKKENPRIDTQKTGRQHLLASSDSTFLTMKFLEPLYLVYDTAKVTTEIPNADEERIVKSINEKRGSFMELYLDKATIDAKGSIVDYRSFLIKGLWGTKRIGDQLPFEYVPH</sequence>
<protein>
    <submittedName>
        <fullName evidence="1">Carboxypeptidase-like regulatory domain-containing protein</fullName>
    </submittedName>
</protein>
<dbReference type="Gene3D" id="2.60.40.1120">
    <property type="entry name" value="Carboxypeptidase-like, regulatory domain"/>
    <property type="match status" value="1"/>
</dbReference>
<dbReference type="SUPFAM" id="SSF49464">
    <property type="entry name" value="Carboxypeptidase regulatory domain-like"/>
    <property type="match status" value="1"/>
</dbReference>
<dbReference type="EMBL" id="SJSL01000001">
    <property type="protein sequence ID" value="TCD03416.1"/>
    <property type="molecule type" value="Genomic_DNA"/>
</dbReference>
<organism evidence="1 2">
    <name type="scientific">Pedobacter psychroterrae</name>
    <dbReference type="NCBI Taxonomy" id="2530453"/>
    <lineage>
        <taxon>Bacteria</taxon>
        <taxon>Pseudomonadati</taxon>
        <taxon>Bacteroidota</taxon>
        <taxon>Sphingobacteriia</taxon>
        <taxon>Sphingobacteriales</taxon>
        <taxon>Sphingobacteriaceae</taxon>
        <taxon>Pedobacter</taxon>
    </lineage>
</organism>
<keyword evidence="1" id="KW-0121">Carboxypeptidase</keyword>
<dbReference type="Proteomes" id="UP000293347">
    <property type="component" value="Unassembled WGS sequence"/>
</dbReference>
<evidence type="ECO:0000313" key="1">
    <source>
        <dbReference type="EMBL" id="TCD03416.1"/>
    </source>
</evidence>
<gene>
    <name evidence="1" type="ORF">EZ437_05445</name>
</gene>
<keyword evidence="1" id="KW-0645">Protease</keyword>
<evidence type="ECO:0000313" key="2">
    <source>
        <dbReference type="Proteomes" id="UP000293347"/>
    </source>
</evidence>
<proteinExistence type="predicted"/>
<dbReference type="Pfam" id="PF13715">
    <property type="entry name" value="CarbopepD_reg_2"/>
    <property type="match status" value="1"/>
</dbReference>
<reference evidence="1 2" key="1">
    <citation type="submission" date="2019-02" db="EMBL/GenBank/DDBJ databases">
        <title>Pedobacter sp. RP-1-14 sp. nov., isolated from Arctic soil.</title>
        <authorList>
            <person name="Dahal R.H."/>
        </authorList>
    </citation>
    <scope>NUCLEOTIDE SEQUENCE [LARGE SCALE GENOMIC DNA]</scope>
    <source>
        <strain evidence="1 2">RP-1-14</strain>
    </source>
</reference>
<dbReference type="AlphaFoldDB" id="A0A4R0NRE0"/>
<comment type="caution">
    <text evidence="1">The sequence shown here is derived from an EMBL/GenBank/DDBJ whole genome shotgun (WGS) entry which is preliminary data.</text>
</comment>
<dbReference type="GO" id="GO:0004180">
    <property type="term" value="F:carboxypeptidase activity"/>
    <property type="evidence" value="ECO:0007669"/>
    <property type="project" value="UniProtKB-KW"/>
</dbReference>